<comment type="caution">
    <text evidence="2">The sequence shown here is derived from an EMBL/GenBank/DDBJ whole genome shotgun (WGS) entry which is preliminary data.</text>
</comment>
<evidence type="ECO:0000313" key="2">
    <source>
        <dbReference type="EMBL" id="GMH99003.1"/>
    </source>
</evidence>
<organism evidence="2 3">
    <name type="scientific">Triparma verrucosa</name>
    <dbReference type="NCBI Taxonomy" id="1606542"/>
    <lineage>
        <taxon>Eukaryota</taxon>
        <taxon>Sar</taxon>
        <taxon>Stramenopiles</taxon>
        <taxon>Ochrophyta</taxon>
        <taxon>Bolidophyceae</taxon>
        <taxon>Parmales</taxon>
        <taxon>Triparmaceae</taxon>
        <taxon>Triparma</taxon>
    </lineage>
</organism>
<sequence length="299" mass="33460">MSNTARRLILHTPASRSARLSAGKARTDYANKSTKHRTKEDMEKDSWPWQLAYLGYAAGVLSVPAAFCATVVEQPRFRKLLEGDEFGEGGSNLGRRLVGGFRDYYTEGKGFHNEDWPLLQYRRRIGDDRRASSVDLKIKSTTGQERSVSIKHDEVLAGADVAKRANLVDPIANVEVAEGREVMPDDPEAREMKRFEESILERNLRSLTQKQSAWQNYEAPSGASNSNDSGNTSSNSNNSSSQQESAQSKASRVKEIEVKINSLEEAMNAPGNMLDIDSTLEEIERLKKEARTLKGWFSW</sequence>
<dbReference type="EMBL" id="BRXX01000228">
    <property type="protein sequence ID" value="GMH99003.1"/>
    <property type="molecule type" value="Genomic_DNA"/>
</dbReference>
<gene>
    <name evidence="2" type="ORF">TrVE_jg228</name>
</gene>
<feature type="region of interest" description="Disordered" evidence="1">
    <location>
        <begin position="211"/>
        <end position="253"/>
    </location>
</feature>
<reference evidence="3" key="1">
    <citation type="journal article" date="2023" name="Commun. Biol.">
        <title>Genome analysis of Parmales, the sister group of diatoms, reveals the evolutionary specialization of diatoms from phago-mixotrophs to photoautotrophs.</title>
        <authorList>
            <person name="Ban H."/>
            <person name="Sato S."/>
            <person name="Yoshikawa S."/>
            <person name="Yamada K."/>
            <person name="Nakamura Y."/>
            <person name="Ichinomiya M."/>
            <person name="Sato N."/>
            <person name="Blanc-Mathieu R."/>
            <person name="Endo H."/>
            <person name="Kuwata A."/>
            <person name="Ogata H."/>
        </authorList>
    </citation>
    <scope>NUCLEOTIDE SEQUENCE [LARGE SCALE GENOMIC DNA]</scope>
    <source>
        <strain evidence="3">NIES 3699</strain>
    </source>
</reference>
<accession>A0A9W7F0X2</accession>
<evidence type="ECO:0000256" key="1">
    <source>
        <dbReference type="SAM" id="MobiDB-lite"/>
    </source>
</evidence>
<dbReference type="AlphaFoldDB" id="A0A9W7F0X2"/>
<proteinExistence type="predicted"/>
<keyword evidence="3" id="KW-1185">Reference proteome</keyword>
<protein>
    <submittedName>
        <fullName evidence="2">Uncharacterized protein</fullName>
    </submittedName>
</protein>
<evidence type="ECO:0000313" key="3">
    <source>
        <dbReference type="Proteomes" id="UP001165160"/>
    </source>
</evidence>
<feature type="region of interest" description="Disordered" evidence="1">
    <location>
        <begin position="17"/>
        <end position="41"/>
    </location>
</feature>
<name>A0A9W7F0X2_9STRA</name>
<dbReference type="Proteomes" id="UP001165160">
    <property type="component" value="Unassembled WGS sequence"/>
</dbReference>
<feature type="compositionally biased region" description="Low complexity" evidence="1">
    <location>
        <begin position="221"/>
        <end position="250"/>
    </location>
</feature>